<evidence type="ECO:0000313" key="2">
    <source>
        <dbReference type="EMBL" id="CDQ90848.1"/>
    </source>
</evidence>
<dbReference type="AlphaFoldDB" id="A0A060YG32"/>
<accession>A0A060YG32</accession>
<dbReference type="Proteomes" id="UP000193380">
    <property type="component" value="Unassembled WGS sequence"/>
</dbReference>
<feature type="domain" description="Reverse transcriptase zinc-binding" evidence="1">
    <location>
        <begin position="91"/>
        <end position="154"/>
    </location>
</feature>
<dbReference type="InterPro" id="IPR026960">
    <property type="entry name" value="RVT-Znf"/>
</dbReference>
<name>A0A060YG32_ONCMY</name>
<reference evidence="2" key="1">
    <citation type="journal article" date="2014" name="Nat. Commun.">
        <title>The rainbow trout genome provides novel insights into evolution after whole-genome duplication in vertebrates.</title>
        <authorList>
            <person name="Berthelot C."/>
            <person name="Brunet F."/>
            <person name="Chalopin D."/>
            <person name="Juanchich A."/>
            <person name="Bernard M."/>
            <person name="Noel B."/>
            <person name="Bento P."/>
            <person name="Da Silva C."/>
            <person name="Labadie K."/>
            <person name="Alberti A."/>
            <person name="Aury J.M."/>
            <person name="Louis A."/>
            <person name="Dehais P."/>
            <person name="Bardou P."/>
            <person name="Montfort J."/>
            <person name="Klopp C."/>
            <person name="Cabau C."/>
            <person name="Gaspin C."/>
            <person name="Thorgaard G.H."/>
            <person name="Boussaha M."/>
            <person name="Quillet E."/>
            <person name="Guyomard R."/>
            <person name="Galiana D."/>
            <person name="Bobe J."/>
            <person name="Volff J.N."/>
            <person name="Genet C."/>
            <person name="Wincker P."/>
            <person name="Jaillon O."/>
            <person name="Roest Crollius H."/>
            <person name="Guiguen Y."/>
        </authorList>
    </citation>
    <scope>NUCLEOTIDE SEQUENCE [LARGE SCALE GENOMIC DNA]</scope>
</reference>
<dbReference type="PaxDb" id="8022-A0A060YG32"/>
<reference evidence="2" key="2">
    <citation type="submission" date="2014-03" db="EMBL/GenBank/DDBJ databases">
        <authorList>
            <person name="Genoscope - CEA"/>
        </authorList>
    </citation>
    <scope>NUCLEOTIDE SEQUENCE</scope>
</reference>
<evidence type="ECO:0000259" key="1">
    <source>
        <dbReference type="Pfam" id="PF13966"/>
    </source>
</evidence>
<sequence>MWTCLLYPKLQPTNCSVTTKREEASRRGKSKELVCRPCIKEHKWLEKSVINKNIHQFHLRTKKLTAVPYKLQNSWEEIFDVPIPWHMVYELIRKTTPDSKRLIFQFKLLYKILATNRMLYTWGIQCSQLCRFCCEEAESLDHLFWYCPCVARFWSQVQEWLKNCNIYPELTLQAAILGDLKSHSQSINQ</sequence>
<dbReference type="Pfam" id="PF13966">
    <property type="entry name" value="zf-RVT"/>
    <property type="match status" value="1"/>
</dbReference>
<dbReference type="STRING" id="8022.A0A060YG32"/>
<gene>
    <name evidence="2" type="ORF">GSONMT00035302001</name>
</gene>
<protein>
    <recommendedName>
        <fullName evidence="1">Reverse transcriptase zinc-binding domain-containing protein</fullName>
    </recommendedName>
</protein>
<organism evidence="2 3">
    <name type="scientific">Oncorhynchus mykiss</name>
    <name type="common">Rainbow trout</name>
    <name type="synonym">Salmo gairdneri</name>
    <dbReference type="NCBI Taxonomy" id="8022"/>
    <lineage>
        <taxon>Eukaryota</taxon>
        <taxon>Metazoa</taxon>
        <taxon>Chordata</taxon>
        <taxon>Craniata</taxon>
        <taxon>Vertebrata</taxon>
        <taxon>Euteleostomi</taxon>
        <taxon>Actinopterygii</taxon>
        <taxon>Neopterygii</taxon>
        <taxon>Teleostei</taxon>
        <taxon>Protacanthopterygii</taxon>
        <taxon>Salmoniformes</taxon>
        <taxon>Salmonidae</taxon>
        <taxon>Salmoninae</taxon>
        <taxon>Oncorhynchus</taxon>
    </lineage>
</organism>
<dbReference type="EMBL" id="FR911014">
    <property type="protein sequence ID" value="CDQ90848.1"/>
    <property type="molecule type" value="Genomic_DNA"/>
</dbReference>
<proteinExistence type="predicted"/>
<evidence type="ECO:0000313" key="3">
    <source>
        <dbReference type="Proteomes" id="UP000193380"/>
    </source>
</evidence>